<sequence>MTAELDLRPATESDRTYIARLNYLADVFGKESAPLSESFAQDYDYYVSTWRPGDGGVIAWRELVPAGGVWLLWGTAQRHGYGHVAEGIPELALAVEERFKGQGLGTVLLDAAANLARQMGAPGISLSVAHSNSRADRLYRHVGFEQVDDAAGHYVLLKQWG</sequence>
<evidence type="ECO:0000313" key="5">
    <source>
        <dbReference type="Proteomes" id="UP000594681"/>
    </source>
</evidence>
<dbReference type="InterPro" id="IPR050680">
    <property type="entry name" value="YpeA/RimI_acetyltransf"/>
</dbReference>
<protein>
    <submittedName>
        <fullName evidence="4">GNAT family N-acetyltransferase</fullName>
    </submittedName>
</protein>
<dbReference type="RefSeq" id="WP_165009264.1">
    <property type="nucleotide sequence ID" value="NZ_CP064954.1"/>
</dbReference>
<evidence type="ECO:0000256" key="2">
    <source>
        <dbReference type="ARBA" id="ARBA00023315"/>
    </source>
</evidence>
<feature type="domain" description="N-acetyltransferase" evidence="3">
    <location>
        <begin position="5"/>
        <end position="161"/>
    </location>
</feature>
<keyword evidence="2" id="KW-0012">Acyltransferase</keyword>
<organism evidence="4 5">
    <name type="scientific">Corynebacterium lizhenjunii</name>
    <dbReference type="NCBI Taxonomy" id="2709394"/>
    <lineage>
        <taxon>Bacteria</taxon>
        <taxon>Bacillati</taxon>
        <taxon>Actinomycetota</taxon>
        <taxon>Actinomycetes</taxon>
        <taxon>Mycobacteriales</taxon>
        <taxon>Corynebacteriaceae</taxon>
        <taxon>Corynebacterium</taxon>
    </lineage>
</organism>
<dbReference type="Gene3D" id="3.40.630.30">
    <property type="match status" value="1"/>
</dbReference>
<dbReference type="CDD" id="cd04301">
    <property type="entry name" value="NAT_SF"/>
    <property type="match status" value="1"/>
</dbReference>
<dbReference type="EMBL" id="CP064954">
    <property type="protein sequence ID" value="QPK79187.1"/>
    <property type="molecule type" value="Genomic_DNA"/>
</dbReference>
<gene>
    <name evidence="4" type="ORF">G7Y31_00135</name>
</gene>
<keyword evidence="5" id="KW-1185">Reference proteome</keyword>
<dbReference type="InterPro" id="IPR016181">
    <property type="entry name" value="Acyl_CoA_acyltransferase"/>
</dbReference>
<accession>A0A7T0PC04</accession>
<evidence type="ECO:0000259" key="3">
    <source>
        <dbReference type="PROSITE" id="PS51186"/>
    </source>
</evidence>
<dbReference type="SUPFAM" id="SSF55729">
    <property type="entry name" value="Acyl-CoA N-acyltransferases (Nat)"/>
    <property type="match status" value="1"/>
</dbReference>
<evidence type="ECO:0000313" key="4">
    <source>
        <dbReference type="EMBL" id="QPK79187.1"/>
    </source>
</evidence>
<evidence type="ECO:0000256" key="1">
    <source>
        <dbReference type="ARBA" id="ARBA00022679"/>
    </source>
</evidence>
<dbReference type="KEGG" id="cliz:G7Y31_00135"/>
<proteinExistence type="predicted"/>
<dbReference type="GO" id="GO:0016747">
    <property type="term" value="F:acyltransferase activity, transferring groups other than amino-acyl groups"/>
    <property type="evidence" value="ECO:0007669"/>
    <property type="project" value="InterPro"/>
</dbReference>
<reference evidence="4 5" key="1">
    <citation type="submission" date="2020-11" db="EMBL/GenBank/DDBJ databases">
        <title>Corynebacterium sp. ZJ-599.</title>
        <authorList>
            <person name="Zhou J."/>
        </authorList>
    </citation>
    <scope>NUCLEOTIDE SEQUENCE [LARGE SCALE GENOMIC DNA]</scope>
    <source>
        <strain evidence="4 5">ZJ-599</strain>
    </source>
</reference>
<dbReference type="PANTHER" id="PTHR43420">
    <property type="entry name" value="ACETYLTRANSFERASE"/>
    <property type="match status" value="1"/>
</dbReference>
<dbReference type="InterPro" id="IPR000182">
    <property type="entry name" value="GNAT_dom"/>
</dbReference>
<dbReference type="Proteomes" id="UP000594681">
    <property type="component" value="Chromosome"/>
</dbReference>
<name>A0A7T0PC04_9CORY</name>
<dbReference type="AlphaFoldDB" id="A0A7T0PC04"/>
<dbReference type="PANTHER" id="PTHR43420:SF12">
    <property type="entry name" value="N-ACETYLTRANSFERASE DOMAIN-CONTAINING PROTEIN"/>
    <property type="match status" value="1"/>
</dbReference>
<keyword evidence="1 4" id="KW-0808">Transferase</keyword>
<dbReference type="Pfam" id="PF00583">
    <property type="entry name" value="Acetyltransf_1"/>
    <property type="match status" value="1"/>
</dbReference>
<dbReference type="PROSITE" id="PS51186">
    <property type="entry name" value="GNAT"/>
    <property type="match status" value="1"/>
</dbReference>